<dbReference type="InterPro" id="IPR050476">
    <property type="entry name" value="Insect_CytP450_Detox"/>
</dbReference>
<keyword evidence="6 13" id="KW-0479">Metal-binding</keyword>
<keyword evidence="10 13" id="KW-0408">Iron</keyword>
<dbReference type="AlphaFoldDB" id="A0AAN7V6R2"/>
<dbReference type="CDD" id="cd11056">
    <property type="entry name" value="CYP6-like"/>
    <property type="match status" value="1"/>
</dbReference>
<feature type="transmembrane region" description="Helical" evidence="15">
    <location>
        <begin position="7"/>
        <end position="29"/>
    </location>
</feature>
<dbReference type="GO" id="GO:0005789">
    <property type="term" value="C:endoplasmic reticulum membrane"/>
    <property type="evidence" value="ECO:0007669"/>
    <property type="project" value="UniProtKB-SubCell"/>
</dbReference>
<evidence type="ECO:0000256" key="10">
    <source>
        <dbReference type="ARBA" id="ARBA00023004"/>
    </source>
</evidence>
<keyword evidence="11 14" id="KW-0503">Monooxygenase</keyword>
<keyword evidence="8" id="KW-0492">Microsome</keyword>
<keyword evidence="12 15" id="KW-0472">Membrane</keyword>
<dbReference type="SUPFAM" id="SSF48264">
    <property type="entry name" value="Cytochrome P450"/>
    <property type="match status" value="1"/>
</dbReference>
<dbReference type="FunFam" id="1.10.630.10:FF:000042">
    <property type="entry name" value="Cytochrome P450"/>
    <property type="match status" value="1"/>
</dbReference>
<evidence type="ECO:0000256" key="9">
    <source>
        <dbReference type="ARBA" id="ARBA00023002"/>
    </source>
</evidence>
<evidence type="ECO:0000313" key="17">
    <source>
        <dbReference type="Proteomes" id="UP001329430"/>
    </source>
</evidence>
<name>A0AAN7V6R2_9COLE</name>
<keyword evidence="17" id="KW-1185">Reference proteome</keyword>
<dbReference type="InterPro" id="IPR002401">
    <property type="entry name" value="Cyt_P450_E_grp-I"/>
</dbReference>
<dbReference type="Proteomes" id="UP001329430">
    <property type="component" value="Chromosome 8"/>
</dbReference>
<dbReference type="PANTHER" id="PTHR24292">
    <property type="entry name" value="CYTOCHROME P450"/>
    <property type="match status" value="1"/>
</dbReference>
<evidence type="ECO:0000313" key="16">
    <source>
        <dbReference type="EMBL" id="KAK5640023.1"/>
    </source>
</evidence>
<dbReference type="GO" id="GO:0005506">
    <property type="term" value="F:iron ion binding"/>
    <property type="evidence" value="ECO:0007669"/>
    <property type="project" value="InterPro"/>
</dbReference>
<evidence type="ECO:0000256" key="12">
    <source>
        <dbReference type="ARBA" id="ARBA00023136"/>
    </source>
</evidence>
<dbReference type="GO" id="GO:0004497">
    <property type="term" value="F:monooxygenase activity"/>
    <property type="evidence" value="ECO:0007669"/>
    <property type="project" value="UniProtKB-KW"/>
</dbReference>
<evidence type="ECO:0000256" key="2">
    <source>
        <dbReference type="ARBA" id="ARBA00004174"/>
    </source>
</evidence>
<evidence type="ECO:0000256" key="15">
    <source>
        <dbReference type="SAM" id="Phobius"/>
    </source>
</evidence>
<dbReference type="PROSITE" id="PS00086">
    <property type="entry name" value="CYTOCHROME_P450"/>
    <property type="match status" value="1"/>
</dbReference>
<dbReference type="PANTHER" id="PTHR24292:SF100">
    <property type="entry name" value="CYTOCHROME P450 6A16, ISOFORM B-RELATED"/>
    <property type="match status" value="1"/>
</dbReference>
<keyword evidence="15" id="KW-1133">Transmembrane helix</keyword>
<dbReference type="InterPro" id="IPR017972">
    <property type="entry name" value="Cyt_P450_CS"/>
</dbReference>
<proteinExistence type="inferred from homology"/>
<evidence type="ECO:0008006" key="18">
    <source>
        <dbReference type="Google" id="ProtNLM"/>
    </source>
</evidence>
<dbReference type="GO" id="GO:0016705">
    <property type="term" value="F:oxidoreductase activity, acting on paired donors, with incorporation or reduction of molecular oxygen"/>
    <property type="evidence" value="ECO:0007669"/>
    <property type="project" value="InterPro"/>
</dbReference>
<evidence type="ECO:0000256" key="4">
    <source>
        <dbReference type="ARBA" id="ARBA00010617"/>
    </source>
</evidence>
<comment type="caution">
    <text evidence="16">The sequence shown here is derived from an EMBL/GenBank/DDBJ whole genome shotgun (WGS) entry which is preliminary data.</text>
</comment>
<evidence type="ECO:0000256" key="1">
    <source>
        <dbReference type="ARBA" id="ARBA00001971"/>
    </source>
</evidence>
<evidence type="ECO:0000256" key="14">
    <source>
        <dbReference type="RuleBase" id="RU000461"/>
    </source>
</evidence>
<dbReference type="PRINTS" id="PR00463">
    <property type="entry name" value="EP450I"/>
</dbReference>
<dbReference type="EMBL" id="JAVRBK010000008">
    <property type="protein sequence ID" value="KAK5640023.1"/>
    <property type="molecule type" value="Genomic_DNA"/>
</dbReference>
<comment type="cofactor">
    <cofactor evidence="1 13">
        <name>heme</name>
        <dbReference type="ChEBI" id="CHEBI:30413"/>
    </cofactor>
</comment>
<keyword evidence="5 13" id="KW-0349">Heme</keyword>
<keyword evidence="9 14" id="KW-0560">Oxidoreductase</keyword>
<dbReference type="GO" id="GO:0020037">
    <property type="term" value="F:heme binding"/>
    <property type="evidence" value="ECO:0007669"/>
    <property type="project" value="InterPro"/>
</dbReference>
<keyword evidence="7" id="KW-0256">Endoplasmic reticulum</keyword>
<keyword evidence="15" id="KW-0812">Transmembrane</keyword>
<comment type="subcellular location">
    <subcellularLocation>
        <location evidence="3">Endoplasmic reticulum membrane</location>
        <topology evidence="3">Peripheral membrane protein</topology>
    </subcellularLocation>
    <subcellularLocation>
        <location evidence="2">Microsome membrane</location>
        <topology evidence="2">Peripheral membrane protein</topology>
    </subcellularLocation>
</comment>
<sequence length="505" mass="58071">MYNVILVIILILVAVIVLPPQLTFIYWYWKGVDTVSPLSFLGYLAKLIFKKEPLFINLQHFYHTMKKNGKKFGGYHLLIRPVFVPTDLDLIKKMLISDFDHFTDHIGYVNAKDDPISLNIFNAKGANWHRIRSTLSSLFTSAKRKVIFDTAIKCGEDLKQLVNKYVERNESLDVKEVNERFTTDIFVSYGFGIESIALQSGTSECRKLVADFAASIRFMLIIFFPELFSLFRMTSYGKKVTNFFINLVEATAKYRKENSIIREDFIHRLLQNSSDHTITNSGVKEMKNRGDKGFSLNEMAGQCFFFYGAGYETSAATISFTLIELALNQGIQNKVREEIKIILEKHDGKITYEAVKEMEYLNNCLYESMRKYPPVHTNTRLCTKSYNIPNSNVVIKKGTYVFVPIYAIHRDPEHFPNPDTFDPDRFSKGRNNNREPPAFMPFGDGPRKCIGYKFGILQAKVALIVLLKHFRFFPHPDVDVPLKFGSTALLNTLNPLKINVEKLDE</sequence>
<dbReference type="Pfam" id="PF00067">
    <property type="entry name" value="p450"/>
    <property type="match status" value="1"/>
</dbReference>
<evidence type="ECO:0000256" key="5">
    <source>
        <dbReference type="ARBA" id="ARBA00022617"/>
    </source>
</evidence>
<evidence type="ECO:0000256" key="7">
    <source>
        <dbReference type="ARBA" id="ARBA00022824"/>
    </source>
</evidence>
<evidence type="ECO:0000256" key="6">
    <source>
        <dbReference type="ARBA" id="ARBA00022723"/>
    </source>
</evidence>
<evidence type="ECO:0000256" key="11">
    <source>
        <dbReference type="ARBA" id="ARBA00023033"/>
    </source>
</evidence>
<comment type="similarity">
    <text evidence="4 14">Belongs to the cytochrome P450 family.</text>
</comment>
<dbReference type="InterPro" id="IPR036396">
    <property type="entry name" value="Cyt_P450_sf"/>
</dbReference>
<reference evidence="16 17" key="1">
    <citation type="journal article" date="2024" name="Insects">
        <title>An Improved Chromosome-Level Genome Assembly of the Firefly Pyrocoelia pectoralis.</title>
        <authorList>
            <person name="Fu X."/>
            <person name="Meyer-Rochow V.B."/>
            <person name="Ballantyne L."/>
            <person name="Zhu X."/>
        </authorList>
    </citation>
    <scope>NUCLEOTIDE SEQUENCE [LARGE SCALE GENOMIC DNA]</scope>
    <source>
        <strain evidence="16">XCY_ONT2</strain>
    </source>
</reference>
<accession>A0AAN7V6R2</accession>
<dbReference type="InterPro" id="IPR001128">
    <property type="entry name" value="Cyt_P450"/>
</dbReference>
<protein>
    <recommendedName>
        <fullName evidence="18">Cytochrome P450</fullName>
    </recommendedName>
</protein>
<evidence type="ECO:0000256" key="8">
    <source>
        <dbReference type="ARBA" id="ARBA00022848"/>
    </source>
</evidence>
<dbReference type="PRINTS" id="PR00385">
    <property type="entry name" value="P450"/>
</dbReference>
<organism evidence="16 17">
    <name type="scientific">Pyrocoelia pectoralis</name>
    <dbReference type="NCBI Taxonomy" id="417401"/>
    <lineage>
        <taxon>Eukaryota</taxon>
        <taxon>Metazoa</taxon>
        <taxon>Ecdysozoa</taxon>
        <taxon>Arthropoda</taxon>
        <taxon>Hexapoda</taxon>
        <taxon>Insecta</taxon>
        <taxon>Pterygota</taxon>
        <taxon>Neoptera</taxon>
        <taxon>Endopterygota</taxon>
        <taxon>Coleoptera</taxon>
        <taxon>Polyphaga</taxon>
        <taxon>Elateriformia</taxon>
        <taxon>Elateroidea</taxon>
        <taxon>Lampyridae</taxon>
        <taxon>Lampyrinae</taxon>
        <taxon>Pyrocoelia</taxon>
    </lineage>
</organism>
<dbReference type="Gene3D" id="1.10.630.10">
    <property type="entry name" value="Cytochrome P450"/>
    <property type="match status" value="1"/>
</dbReference>
<evidence type="ECO:0000256" key="3">
    <source>
        <dbReference type="ARBA" id="ARBA00004406"/>
    </source>
</evidence>
<evidence type="ECO:0000256" key="13">
    <source>
        <dbReference type="PIRSR" id="PIRSR602401-1"/>
    </source>
</evidence>
<gene>
    <name evidence="16" type="ORF">RI129_010834</name>
</gene>
<feature type="binding site" description="axial binding residue" evidence="13">
    <location>
        <position position="449"/>
    </location>
    <ligand>
        <name>heme</name>
        <dbReference type="ChEBI" id="CHEBI:30413"/>
    </ligand>
    <ligandPart>
        <name>Fe</name>
        <dbReference type="ChEBI" id="CHEBI:18248"/>
    </ligandPart>
</feature>